<evidence type="ECO:0000256" key="3">
    <source>
        <dbReference type="ARBA" id="ARBA00022475"/>
    </source>
</evidence>
<keyword evidence="6 7" id="KW-0472">Membrane</keyword>
<feature type="transmembrane region" description="Helical" evidence="7">
    <location>
        <begin position="140"/>
        <end position="160"/>
    </location>
</feature>
<feature type="transmembrane region" description="Helical" evidence="7">
    <location>
        <begin position="327"/>
        <end position="350"/>
    </location>
</feature>
<dbReference type="InterPro" id="IPR025937">
    <property type="entry name" value="PDGLE_dom"/>
</dbReference>
<dbReference type="Gene3D" id="1.10.1760.20">
    <property type="match status" value="1"/>
</dbReference>
<dbReference type="Pfam" id="PF13190">
    <property type="entry name" value="PDGLE"/>
    <property type="match status" value="1"/>
</dbReference>
<evidence type="ECO:0000313" key="9">
    <source>
        <dbReference type="EMBL" id="KAA5612855.1"/>
    </source>
</evidence>
<organism evidence="9 10">
    <name type="scientific">Rhodovastum atsumiense</name>
    <dbReference type="NCBI Taxonomy" id="504468"/>
    <lineage>
        <taxon>Bacteria</taxon>
        <taxon>Pseudomonadati</taxon>
        <taxon>Pseudomonadota</taxon>
        <taxon>Alphaproteobacteria</taxon>
        <taxon>Acetobacterales</taxon>
        <taxon>Acetobacteraceae</taxon>
        <taxon>Rhodovastum</taxon>
    </lineage>
</organism>
<evidence type="ECO:0000256" key="7">
    <source>
        <dbReference type="SAM" id="Phobius"/>
    </source>
</evidence>
<dbReference type="AlphaFoldDB" id="A0A5M6IZP8"/>
<reference evidence="9 10" key="1">
    <citation type="submission" date="2019-09" db="EMBL/GenBank/DDBJ databases">
        <title>Genome sequence of Rhodovastum atsumiense, a diverse member of the Acetobacteraceae family of non-sulfur purple photosynthetic bacteria.</title>
        <authorList>
            <person name="Meyer T."/>
            <person name="Kyndt J."/>
        </authorList>
    </citation>
    <scope>NUCLEOTIDE SEQUENCE [LARGE SCALE GENOMIC DNA]</scope>
    <source>
        <strain evidence="9 10">DSM 21279</strain>
    </source>
</reference>
<sequence length="362" mass="37687">MHIPDGYLSPASCAVAYAVAIPFWSVALRRVERLLHTRAVPLLAVVSAFSFVIMMFNLPLPGGTTGHAVGIAIATILLGPWASMVSISIALLIQAVFFGDGGITTFGANCLNMAIVGSLVAHATYGLLAGKAAIDSPRRVLAAGLAGYLAINAAALLTALEFGVQPMLFHDATGAPLYAPYPLSIAVPAMMIGHLTIAGLAELVISAGLVAWLQRTHPELLARPGHDDAAERRPVAAASGWRATRRLWIGLAALMVASPLGLLAAGIAWGEWGVEDFSDPVLREQILHASGNVAPPEAVPQGLERLASLWAAPLPDYAPGFLANAQLGYIVSAATGALLILLAFGLMAMLRARRATPQPDAN</sequence>
<evidence type="ECO:0000256" key="6">
    <source>
        <dbReference type="ARBA" id="ARBA00023136"/>
    </source>
</evidence>
<dbReference type="RefSeq" id="WP_150040082.1">
    <property type="nucleotide sequence ID" value="NZ_OW485601.1"/>
</dbReference>
<evidence type="ECO:0000313" key="10">
    <source>
        <dbReference type="Proteomes" id="UP000325255"/>
    </source>
</evidence>
<evidence type="ECO:0000259" key="8">
    <source>
        <dbReference type="Pfam" id="PF13190"/>
    </source>
</evidence>
<comment type="subcellular location">
    <subcellularLocation>
        <location evidence="1">Cell membrane</location>
        <topology evidence="1">Multi-pass membrane protein</topology>
    </subcellularLocation>
</comment>
<dbReference type="PANTHER" id="PTHR34229:SF1">
    <property type="entry name" value="METAL TRANSPORT PROTEIN HI_1621-RELATED"/>
    <property type="match status" value="1"/>
</dbReference>
<gene>
    <name evidence="9" type="primary">cbiM</name>
    <name evidence="9" type="ORF">F1189_07365</name>
</gene>
<name>A0A5M6IZP8_9PROT</name>
<dbReference type="Proteomes" id="UP000325255">
    <property type="component" value="Unassembled WGS sequence"/>
</dbReference>
<feature type="transmembrane region" description="Helical" evidence="7">
    <location>
        <begin position="7"/>
        <end position="27"/>
    </location>
</feature>
<comment type="caution">
    <text evidence="9">The sequence shown here is derived from an EMBL/GenBank/DDBJ whole genome shotgun (WGS) entry which is preliminary data.</text>
</comment>
<evidence type="ECO:0000256" key="2">
    <source>
        <dbReference type="ARBA" id="ARBA00022448"/>
    </source>
</evidence>
<proteinExistence type="predicted"/>
<feature type="transmembrane region" description="Helical" evidence="7">
    <location>
        <begin position="70"/>
        <end position="97"/>
    </location>
</feature>
<feature type="domain" description="PDGLE" evidence="8">
    <location>
        <begin position="247"/>
        <end position="351"/>
    </location>
</feature>
<feature type="transmembrane region" description="Helical" evidence="7">
    <location>
        <begin position="39"/>
        <end position="58"/>
    </location>
</feature>
<keyword evidence="2" id="KW-0813">Transport</keyword>
<dbReference type="NCBIfam" id="NF008873">
    <property type="entry name" value="PRK11909.1"/>
    <property type="match status" value="1"/>
</dbReference>
<evidence type="ECO:0000256" key="4">
    <source>
        <dbReference type="ARBA" id="ARBA00022692"/>
    </source>
</evidence>
<feature type="transmembrane region" description="Helical" evidence="7">
    <location>
        <begin position="247"/>
        <end position="269"/>
    </location>
</feature>
<dbReference type="PANTHER" id="PTHR34229">
    <property type="entry name" value="METAL TRANSPORT PROTEIN HI_1621-RELATED"/>
    <property type="match status" value="1"/>
</dbReference>
<dbReference type="GO" id="GO:0000041">
    <property type="term" value="P:transition metal ion transport"/>
    <property type="evidence" value="ECO:0007669"/>
    <property type="project" value="InterPro"/>
</dbReference>
<dbReference type="EMBL" id="VWPK01000009">
    <property type="protein sequence ID" value="KAA5612855.1"/>
    <property type="molecule type" value="Genomic_DNA"/>
</dbReference>
<feature type="transmembrane region" description="Helical" evidence="7">
    <location>
        <begin position="103"/>
        <end position="128"/>
    </location>
</feature>
<dbReference type="GO" id="GO:0005886">
    <property type="term" value="C:plasma membrane"/>
    <property type="evidence" value="ECO:0007669"/>
    <property type="project" value="UniProtKB-SubCell"/>
</dbReference>
<evidence type="ECO:0000256" key="1">
    <source>
        <dbReference type="ARBA" id="ARBA00004651"/>
    </source>
</evidence>
<dbReference type="Pfam" id="PF01891">
    <property type="entry name" value="CbiM"/>
    <property type="match status" value="1"/>
</dbReference>
<keyword evidence="3" id="KW-1003">Cell membrane</keyword>
<keyword evidence="4 7" id="KW-0812">Transmembrane</keyword>
<keyword evidence="5 7" id="KW-1133">Transmembrane helix</keyword>
<keyword evidence="10" id="KW-1185">Reference proteome</keyword>
<dbReference type="OrthoDB" id="9792317at2"/>
<protein>
    <submittedName>
        <fullName evidence="9">Cobalt transporter CbiM</fullName>
    </submittedName>
</protein>
<evidence type="ECO:0000256" key="5">
    <source>
        <dbReference type="ARBA" id="ARBA00022989"/>
    </source>
</evidence>
<accession>A0A5M6IZP8</accession>
<dbReference type="InterPro" id="IPR002751">
    <property type="entry name" value="CbiM/NikMN"/>
</dbReference>
<feature type="transmembrane region" description="Helical" evidence="7">
    <location>
        <begin position="185"/>
        <end position="213"/>
    </location>
</feature>